<organism evidence="2">
    <name type="scientific">Fusarium oxysporum f. sp. melonis 26406</name>
    <dbReference type="NCBI Taxonomy" id="1089452"/>
    <lineage>
        <taxon>Eukaryota</taxon>
        <taxon>Fungi</taxon>
        <taxon>Dikarya</taxon>
        <taxon>Ascomycota</taxon>
        <taxon>Pezizomycotina</taxon>
        <taxon>Sordariomycetes</taxon>
        <taxon>Hypocreomycetidae</taxon>
        <taxon>Hypocreales</taxon>
        <taxon>Nectriaceae</taxon>
        <taxon>Fusarium</taxon>
        <taxon>Fusarium oxysporum species complex</taxon>
    </lineage>
</organism>
<keyword evidence="1" id="KW-1133">Transmembrane helix</keyword>
<sequence length="133" mass="14774">MRCSRWSTQYLIPPILYGAVPAVKHERSRHARALTLISSRSPFPLCPDQNKGSRDRLFAALEIGGPFLRPSRSIASRDDLGKLELKRCLKILHACGLLTDLSATLASINIIYGFIDMIFKNSTGNTLDTPHNP</sequence>
<reference evidence="2" key="1">
    <citation type="submission" date="2012-04" db="EMBL/GenBank/DDBJ databases">
        <title>The Genome Sequence of Fusarium oxysporum melonis.</title>
        <authorList>
            <consortium name="The Broad Institute Genome Sequencing Platform"/>
            <person name="Ma L.-J."/>
            <person name="Gale L.R."/>
            <person name="Schwartz D.C."/>
            <person name="Zhou S."/>
            <person name="Corby-Kistler H."/>
            <person name="Young S.K."/>
            <person name="Zeng Q."/>
            <person name="Gargeya S."/>
            <person name="Fitzgerald M."/>
            <person name="Haas B."/>
            <person name="Abouelleil A."/>
            <person name="Alvarado L."/>
            <person name="Arachchi H.M."/>
            <person name="Berlin A."/>
            <person name="Brown A."/>
            <person name="Chapman S.B."/>
            <person name="Chen Z."/>
            <person name="Dunbar C."/>
            <person name="Freedman E."/>
            <person name="Gearin G."/>
            <person name="Goldberg J."/>
            <person name="Griggs A."/>
            <person name="Gujja S."/>
            <person name="Heiman D."/>
            <person name="Howarth C."/>
            <person name="Larson L."/>
            <person name="Lui A."/>
            <person name="MacDonald P.J.P."/>
            <person name="Montmayeur A."/>
            <person name="Murphy C."/>
            <person name="Neiman D."/>
            <person name="Pearson M."/>
            <person name="Priest M."/>
            <person name="Roberts A."/>
            <person name="Saif S."/>
            <person name="Shea T."/>
            <person name="Shenoy N."/>
            <person name="Sisk P."/>
            <person name="Stolte C."/>
            <person name="Sykes S."/>
            <person name="Wortman J."/>
            <person name="Nusbaum C."/>
            <person name="Birren B."/>
        </authorList>
    </citation>
    <scope>NUCLEOTIDE SEQUENCE</scope>
    <source>
        <strain evidence="2">26406</strain>
    </source>
</reference>
<evidence type="ECO:0000313" key="2">
    <source>
        <dbReference type="EMBL" id="EXK25621.1"/>
    </source>
</evidence>
<dbReference type="OrthoDB" id="5130748at2759"/>
<reference evidence="2" key="2">
    <citation type="submission" date="2014-02" db="EMBL/GenBank/DDBJ databases">
        <title>Annotation of the Genome Sequence of Fusarium oxysporum f. sp. melonis 26406.</title>
        <authorList>
            <consortium name="The Broad Institute Genomics Platform"/>
            <person name="Ma L.-J."/>
            <person name="Corby-Kistler H."/>
            <person name="Broz K."/>
            <person name="Gale L.R."/>
            <person name="Jonkers W."/>
            <person name="O'Donnell K."/>
            <person name="Ploetz R."/>
            <person name="Steinberg C."/>
            <person name="Schwartz D.C."/>
            <person name="VanEtten H."/>
            <person name="Zhou S."/>
            <person name="Young S.K."/>
            <person name="Zeng Q."/>
            <person name="Gargeya S."/>
            <person name="Fitzgerald M."/>
            <person name="Abouelleil A."/>
            <person name="Alvarado L."/>
            <person name="Chapman S.B."/>
            <person name="Gainer-Dewar J."/>
            <person name="Goldberg J."/>
            <person name="Griggs A."/>
            <person name="Gujja S."/>
            <person name="Hansen M."/>
            <person name="Howarth C."/>
            <person name="Imamovic A."/>
            <person name="Ireland A."/>
            <person name="Larimer J."/>
            <person name="McCowan C."/>
            <person name="Murphy C."/>
            <person name="Pearson M."/>
            <person name="Poon T.W."/>
            <person name="Priest M."/>
            <person name="Roberts A."/>
            <person name="Saif S."/>
            <person name="Shea T."/>
            <person name="Sykes S."/>
            <person name="Wortman J."/>
            <person name="Nusbaum C."/>
            <person name="Birren B."/>
        </authorList>
    </citation>
    <scope>NUCLEOTIDE SEQUENCE</scope>
    <source>
        <strain evidence="2">26406</strain>
    </source>
</reference>
<dbReference type="VEuPathDB" id="FungiDB:FOMG_17722"/>
<dbReference type="Proteomes" id="UP000030703">
    <property type="component" value="Unassembled WGS sequence"/>
</dbReference>
<dbReference type="AlphaFoldDB" id="W9ZX29"/>
<name>W9ZX29_FUSOX</name>
<proteinExistence type="predicted"/>
<gene>
    <name evidence="2" type="ORF">FOMG_17722</name>
</gene>
<dbReference type="HOGENOM" id="CLU_1906839_0_0_1"/>
<dbReference type="EMBL" id="KI980358">
    <property type="protein sequence ID" value="EXK25621.1"/>
    <property type="molecule type" value="Genomic_DNA"/>
</dbReference>
<protein>
    <submittedName>
        <fullName evidence="2">Uncharacterized protein</fullName>
    </submittedName>
</protein>
<keyword evidence="1" id="KW-0812">Transmembrane</keyword>
<evidence type="ECO:0000256" key="1">
    <source>
        <dbReference type="SAM" id="Phobius"/>
    </source>
</evidence>
<accession>W9ZX29</accession>
<keyword evidence="1" id="KW-0472">Membrane</keyword>
<feature type="transmembrane region" description="Helical" evidence="1">
    <location>
        <begin position="91"/>
        <end position="115"/>
    </location>
</feature>